<evidence type="ECO:0000313" key="2">
    <source>
        <dbReference type="EMBL" id="CTR06101.1"/>
    </source>
</evidence>
<evidence type="ECO:0000313" key="3">
    <source>
        <dbReference type="EMBL" id="PRQ76198.1"/>
    </source>
</evidence>
<dbReference type="STRING" id="5286.A0A0K3CFX3"/>
<dbReference type="AlphaFoldDB" id="A0A0K3CFX3"/>
<dbReference type="OMA" id="TIKGHEA"/>
<dbReference type="Proteomes" id="UP000239560">
    <property type="component" value="Unassembled WGS sequence"/>
</dbReference>
<evidence type="ECO:0000256" key="1">
    <source>
        <dbReference type="SAM" id="MobiDB-lite"/>
    </source>
</evidence>
<reference evidence="3 5" key="2">
    <citation type="journal article" date="2018" name="Elife">
        <title>Functional genomics of lipid metabolism in the oleaginous yeast Rhodosporidium toruloides.</title>
        <authorList>
            <person name="Coradetti S.T."/>
            <person name="Pinel D."/>
            <person name="Geiselman G."/>
            <person name="Ito M."/>
            <person name="Mondo S."/>
            <person name="Reilly M.C."/>
            <person name="Cheng Y.F."/>
            <person name="Bauer S."/>
            <person name="Grigoriev I."/>
            <person name="Gladden J.M."/>
            <person name="Simmons B.A."/>
            <person name="Brem R."/>
            <person name="Arkin A.P."/>
            <person name="Skerker J.M."/>
        </authorList>
    </citation>
    <scope>NUCLEOTIDE SEQUENCE [LARGE SCALE GENOMIC DNA]</scope>
    <source>
        <strain evidence="3 5">NBRC 0880</strain>
    </source>
</reference>
<feature type="region of interest" description="Disordered" evidence="1">
    <location>
        <begin position="246"/>
        <end position="268"/>
    </location>
</feature>
<gene>
    <name evidence="2" type="primary">FGENESH: predicted gene_3.413</name>
    <name evidence="3" type="ORF">AAT19DRAFT_13220</name>
    <name evidence="2" type="ORF">BN2166_0019620</name>
</gene>
<proteinExistence type="predicted"/>
<sequence length="552" mass="60965">MAAVAPTLLRTVPLPLAQGKATVESVYQFSFAFDVELDLSNPKLNVAFTLPNEDVPLRGEWKCTVRWREDEELAFALQYGDLPLGSLGWATQWRGGVRWCDTGSGGDVIDLGGYALRREPCPDYDGCGGVFTGFHLTISKKQLEQLSELSKGSYRFEGYSRYRILFELRQVRSRATPGPSTLIKRSPDAELIALPHDVRFVFPATGGQLWAQIDFLVRSSSYFKTLLASDFAEAISVPSKRARTANSKSAAATVADADLEDAQDSDDETDELYFKQHSVAQQKPDEMSSPYKEIKITKTAFTTYRAVLAYLRTGHIAFAPMSSTFSQDADADAPTRRTRLEAAISSDPSLPYPISPQSAYRLAHLLELDDLQRICLAEFEKQLTVECTPHELFDDASVCYDAWRQVVVSFAAEKWQDIVETPEWAEVEDKIARHELPTAAPIMVELMKAREKARAAPTFDSPEDQYLFRSILQRSDLWVEVTGLSSAGTGGQGEMTIHRGPSLISPHPSASPASNASFGSWTVDAPRIGSMAVQYKLEEAGAVYQVKGGGTL</sequence>
<feature type="compositionally biased region" description="Acidic residues" evidence="1">
    <location>
        <begin position="257"/>
        <end position="268"/>
    </location>
</feature>
<dbReference type="Gene3D" id="3.30.710.10">
    <property type="entry name" value="Potassium Channel Kv1.1, Chain A"/>
    <property type="match status" value="1"/>
</dbReference>
<evidence type="ECO:0008006" key="6">
    <source>
        <dbReference type="Google" id="ProtNLM"/>
    </source>
</evidence>
<dbReference type="InterPro" id="IPR011333">
    <property type="entry name" value="SKP1/BTB/POZ_sf"/>
</dbReference>
<dbReference type="Proteomes" id="UP000199069">
    <property type="component" value="Unassembled WGS sequence"/>
</dbReference>
<evidence type="ECO:0000313" key="4">
    <source>
        <dbReference type="Proteomes" id="UP000199069"/>
    </source>
</evidence>
<organism evidence="2 4">
    <name type="scientific">Rhodotorula toruloides</name>
    <name type="common">Yeast</name>
    <name type="synonym">Rhodosporidium toruloides</name>
    <dbReference type="NCBI Taxonomy" id="5286"/>
    <lineage>
        <taxon>Eukaryota</taxon>
        <taxon>Fungi</taxon>
        <taxon>Dikarya</taxon>
        <taxon>Basidiomycota</taxon>
        <taxon>Pucciniomycotina</taxon>
        <taxon>Microbotryomycetes</taxon>
        <taxon>Sporidiobolales</taxon>
        <taxon>Sporidiobolaceae</taxon>
        <taxon>Rhodotorula</taxon>
    </lineage>
</organism>
<accession>A0A0K3CFX3</accession>
<name>A0A0K3CFX3_RHOTO</name>
<evidence type="ECO:0000313" key="5">
    <source>
        <dbReference type="Proteomes" id="UP000239560"/>
    </source>
</evidence>
<dbReference type="EMBL" id="LCTV02000003">
    <property type="protein sequence ID" value="PRQ76198.1"/>
    <property type="molecule type" value="Genomic_DNA"/>
</dbReference>
<dbReference type="EMBL" id="CWKI01000003">
    <property type="protein sequence ID" value="CTR06101.1"/>
    <property type="molecule type" value="Genomic_DNA"/>
</dbReference>
<reference evidence="2 4" key="1">
    <citation type="submission" date="2015-07" db="EMBL/GenBank/DDBJ databases">
        <authorList>
            <person name="Cajimat M.N.B."/>
            <person name="Milazzo M.L."/>
            <person name="Fulhorst C.F."/>
        </authorList>
    </citation>
    <scope>NUCLEOTIDE SEQUENCE [LARGE SCALE GENOMIC DNA]</scope>
    <source>
        <strain evidence="2">Single colony</strain>
    </source>
</reference>
<keyword evidence="4" id="KW-1185">Reference proteome</keyword>
<protein>
    <recommendedName>
        <fullName evidence="6">BTB domain-containing protein</fullName>
    </recommendedName>
</protein>
<dbReference type="OrthoDB" id="2529262at2759"/>